<feature type="domain" description="DUF4440" evidence="2">
    <location>
        <begin position="38"/>
        <end position="144"/>
    </location>
</feature>
<dbReference type="STRING" id="1122213.GCA_000423365_01905"/>
<dbReference type="EMBL" id="CP021330">
    <property type="protein sequence ID" value="AVX03423.1"/>
    <property type="molecule type" value="Genomic_DNA"/>
</dbReference>
<dbReference type="AlphaFoldDB" id="A0A2R4MBR8"/>
<evidence type="ECO:0000259" key="2">
    <source>
        <dbReference type="Pfam" id="PF14534"/>
    </source>
</evidence>
<protein>
    <recommendedName>
        <fullName evidence="2">DUF4440 domain-containing protein</fullName>
    </recommendedName>
</protein>
<name>A0A2R4MBR8_9HYPH</name>
<evidence type="ECO:0000313" key="3">
    <source>
        <dbReference type="EMBL" id="AVX03423.1"/>
    </source>
</evidence>
<keyword evidence="4" id="KW-1185">Reference proteome</keyword>
<gene>
    <name evidence="3" type="ORF">MXMO3_00891</name>
</gene>
<reference evidence="3 4" key="1">
    <citation type="submission" date="2017-05" db="EMBL/GenBank/DDBJ databases">
        <title>Genome Analysis of Maritalea myrionectae HL2708#5.</title>
        <authorList>
            <consortium name="Cotde Inc.-PKNU"/>
            <person name="Jang D."/>
            <person name="Oh H.-M."/>
        </authorList>
    </citation>
    <scope>NUCLEOTIDE SEQUENCE [LARGE SCALE GENOMIC DNA]</scope>
    <source>
        <strain evidence="3 4">HL2708#5</strain>
    </source>
</reference>
<dbReference type="InterPro" id="IPR032710">
    <property type="entry name" value="NTF2-like_dom_sf"/>
</dbReference>
<dbReference type="NCBIfam" id="TIGR02246">
    <property type="entry name" value="SgcJ/EcaC family oxidoreductase"/>
    <property type="match status" value="1"/>
</dbReference>
<proteinExistence type="predicted"/>
<evidence type="ECO:0000313" key="4">
    <source>
        <dbReference type="Proteomes" id="UP000258927"/>
    </source>
</evidence>
<dbReference type="Proteomes" id="UP000258927">
    <property type="component" value="Chromosome"/>
</dbReference>
<dbReference type="Gene3D" id="3.10.450.50">
    <property type="match status" value="1"/>
</dbReference>
<feature type="signal peptide" evidence="1">
    <location>
        <begin position="1"/>
        <end position="23"/>
    </location>
</feature>
<feature type="chain" id="PRO_5015357115" description="DUF4440 domain-containing protein" evidence="1">
    <location>
        <begin position="24"/>
        <end position="157"/>
    </location>
</feature>
<dbReference type="KEGG" id="mmyr:MXMO3_00891"/>
<accession>A0A2R4MBR8</accession>
<dbReference type="InterPro" id="IPR011944">
    <property type="entry name" value="Steroid_delta5-4_isomerase"/>
</dbReference>
<evidence type="ECO:0000256" key="1">
    <source>
        <dbReference type="SAM" id="SignalP"/>
    </source>
</evidence>
<dbReference type="InterPro" id="IPR027843">
    <property type="entry name" value="DUF4440"/>
</dbReference>
<dbReference type="SUPFAM" id="SSF54427">
    <property type="entry name" value="NTF2-like"/>
    <property type="match status" value="1"/>
</dbReference>
<dbReference type="Pfam" id="PF14534">
    <property type="entry name" value="DUF4440"/>
    <property type="match status" value="1"/>
</dbReference>
<organism evidence="3 4">
    <name type="scientific">Maritalea myrionectae</name>
    <dbReference type="NCBI Taxonomy" id="454601"/>
    <lineage>
        <taxon>Bacteria</taxon>
        <taxon>Pseudomonadati</taxon>
        <taxon>Pseudomonadota</taxon>
        <taxon>Alphaproteobacteria</taxon>
        <taxon>Hyphomicrobiales</taxon>
        <taxon>Devosiaceae</taxon>
        <taxon>Maritalea</taxon>
    </lineage>
</organism>
<keyword evidence="1" id="KW-0732">Signal</keyword>
<sequence>MNRVFTRVASLALILTSTLNANAGEPTMTNAQKAALTAVEQMTSAFQNGDIDGVMQSYEPNAAVVFEPGKPINDAAQLRAMFAAMAEFKPQFTYSGHDVHVAGDIALHIAPWNMIGTGPDGEKIKETGLSVSVLRKQADGTWKLVIDDPNGSHLMAD</sequence>